<evidence type="ECO:0000313" key="1">
    <source>
        <dbReference type="EMBL" id="PWR75356.1"/>
    </source>
</evidence>
<dbReference type="OrthoDB" id="117414at2157"/>
<reference evidence="1 2" key="1">
    <citation type="submission" date="2018-05" db="EMBL/GenBank/DDBJ databases">
        <title>Draft genome of Methanospirillum stamsii Pt1.</title>
        <authorList>
            <person name="Dueholm M.S."/>
            <person name="Nielsen P.H."/>
            <person name="Bakmann L.F."/>
            <person name="Otzen D.E."/>
        </authorList>
    </citation>
    <scope>NUCLEOTIDE SEQUENCE [LARGE SCALE GENOMIC DNA]</scope>
    <source>
        <strain evidence="1 2">Pt1</strain>
    </source>
</reference>
<evidence type="ECO:0000313" key="2">
    <source>
        <dbReference type="Proteomes" id="UP000245934"/>
    </source>
</evidence>
<dbReference type="AlphaFoldDB" id="A0A2V2NCM1"/>
<keyword evidence="2" id="KW-1185">Reference proteome</keyword>
<sequence>MADFVAKSTVKSAERKLATPFATKDAMNTIISAIITDNPWGCTSYTSGGETLSPVQKTSEYYSGKVVYENVQGKKVGQISVKAPTSGSFDTNISTIQGNAALASAMGGTASHDSSEDSFSVTLKCHTDTGELYNVRFSRDAINISSYEADSILTTIETWADAIPALA</sequence>
<protein>
    <submittedName>
        <fullName evidence="1">Uncharacterized protein</fullName>
    </submittedName>
</protein>
<dbReference type="Proteomes" id="UP000245934">
    <property type="component" value="Unassembled WGS sequence"/>
</dbReference>
<comment type="caution">
    <text evidence="1">The sequence shown here is derived from an EMBL/GenBank/DDBJ whole genome shotgun (WGS) entry which is preliminary data.</text>
</comment>
<dbReference type="EMBL" id="QGMZ01000010">
    <property type="protein sequence ID" value="PWR75356.1"/>
    <property type="molecule type" value="Genomic_DNA"/>
</dbReference>
<proteinExistence type="predicted"/>
<accession>A0A2V2NCM1</accession>
<dbReference type="RefSeq" id="WP_109939875.1">
    <property type="nucleotide sequence ID" value="NZ_CP176366.1"/>
</dbReference>
<organism evidence="1 2">
    <name type="scientific">Methanospirillum stamsii</name>
    <dbReference type="NCBI Taxonomy" id="1277351"/>
    <lineage>
        <taxon>Archaea</taxon>
        <taxon>Methanobacteriati</taxon>
        <taxon>Methanobacteriota</taxon>
        <taxon>Stenosarchaea group</taxon>
        <taxon>Methanomicrobia</taxon>
        <taxon>Methanomicrobiales</taxon>
        <taxon>Methanospirillaceae</taxon>
        <taxon>Methanospirillum</taxon>
    </lineage>
</organism>
<name>A0A2V2NCM1_9EURY</name>
<dbReference type="GeneID" id="97609750"/>
<gene>
    <name evidence="1" type="ORF">DLD82_04265</name>
</gene>